<reference evidence="3 4" key="1">
    <citation type="submission" date="2019-10" db="EMBL/GenBank/DDBJ databases">
        <title>Genomic analysis of Raineyella sp. CBA3103.</title>
        <authorList>
            <person name="Roh S.W."/>
        </authorList>
    </citation>
    <scope>NUCLEOTIDE SEQUENCE [LARGE SCALE GENOMIC DNA]</scope>
    <source>
        <strain evidence="3 4">CBA3103</strain>
    </source>
</reference>
<feature type="domain" description="N-acetyltransferase" evidence="1">
    <location>
        <begin position="1"/>
        <end position="90"/>
    </location>
</feature>
<dbReference type="CDD" id="cd04301">
    <property type="entry name" value="NAT_SF"/>
    <property type="match status" value="1"/>
</dbReference>
<dbReference type="InterPro" id="IPR031165">
    <property type="entry name" value="GNAT_YJDJ"/>
</dbReference>
<sequence length="90" mass="10345">MSTFVHQVEGNRFEALINDQIVGTLQYTVSGKKMVIEHTETVRDFRGQGIARRLTRLAFDDARTRGMVVDPKCTFAKRFVDLHPEYTDVL</sequence>
<protein>
    <submittedName>
        <fullName evidence="3">GNAT family N-acetyltransferase</fullName>
    </submittedName>
</protein>
<evidence type="ECO:0000313" key="4">
    <source>
        <dbReference type="Proteomes" id="UP000386847"/>
    </source>
</evidence>
<gene>
    <name evidence="3" type="ORF">Rai3103_16150</name>
</gene>
<dbReference type="InterPro" id="IPR000182">
    <property type="entry name" value="GNAT_dom"/>
</dbReference>
<keyword evidence="4" id="KW-1185">Reference proteome</keyword>
<dbReference type="Pfam" id="PF14542">
    <property type="entry name" value="Acetyltransf_CG"/>
    <property type="match status" value="1"/>
</dbReference>
<dbReference type="KEGG" id="rain:Rai3103_16150"/>
<dbReference type="EMBL" id="CP045725">
    <property type="protein sequence ID" value="QGF24896.1"/>
    <property type="molecule type" value="Genomic_DNA"/>
</dbReference>
<evidence type="ECO:0000259" key="1">
    <source>
        <dbReference type="PROSITE" id="PS51186"/>
    </source>
</evidence>
<evidence type="ECO:0000259" key="2">
    <source>
        <dbReference type="PROSITE" id="PS51729"/>
    </source>
</evidence>
<proteinExistence type="predicted"/>
<dbReference type="PANTHER" id="PTHR31435">
    <property type="entry name" value="PROTEIN NATD1"/>
    <property type="match status" value="1"/>
</dbReference>
<dbReference type="GO" id="GO:0016747">
    <property type="term" value="F:acyltransferase activity, transferring groups other than amino-acyl groups"/>
    <property type="evidence" value="ECO:0007669"/>
    <property type="project" value="InterPro"/>
</dbReference>
<feature type="domain" description="N-acetyltransferase" evidence="2">
    <location>
        <begin position="5"/>
        <end position="90"/>
    </location>
</feature>
<dbReference type="Gene3D" id="3.40.630.30">
    <property type="match status" value="1"/>
</dbReference>
<dbReference type="PANTHER" id="PTHR31435:SF10">
    <property type="entry name" value="BSR4717 PROTEIN"/>
    <property type="match status" value="1"/>
</dbReference>
<dbReference type="PROSITE" id="PS51186">
    <property type="entry name" value="GNAT"/>
    <property type="match status" value="1"/>
</dbReference>
<dbReference type="InterPro" id="IPR045057">
    <property type="entry name" value="Gcn5-rel_NAT"/>
</dbReference>
<accession>A0A5Q2FKM2</accession>
<evidence type="ECO:0000313" key="3">
    <source>
        <dbReference type="EMBL" id="QGF24896.1"/>
    </source>
</evidence>
<keyword evidence="3" id="KW-0808">Transferase</keyword>
<dbReference type="AlphaFoldDB" id="A0A5Q2FKM2"/>
<dbReference type="InterPro" id="IPR016181">
    <property type="entry name" value="Acyl_CoA_acyltransferase"/>
</dbReference>
<dbReference type="Proteomes" id="UP000386847">
    <property type="component" value="Chromosome"/>
</dbReference>
<name>A0A5Q2FKM2_9ACTN</name>
<dbReference type="PROSITE" id="PS51729">
    <property type="entry name" value="GNAT_YJDJ"/>
    <property type="match status" value="1"/>
</dbReference>
<dbReference type="SUPFAM" id="SSF55729">
    <property type="entry name" value="Acyl-CoA N-acyltransferases (Nat)"/>
    <property type="match status" value="1"/>
</dbReference>
<organism evidence="3 4">
    <name type="scientific">Raineyella fluvialis</name>
    <dbReference type="NCBI Taxonomy" id="2662261"/>
    <lineage>
        <taxon>Bacteria</taxon>
        <taxon>Bacillati</taxon>
        <taxon>Actinomycetota</taxon>
        <taxon>Actinomycetes</taxon>
        <taxon>Propionibacteriales</taxon>
        <taxon>Propionibacteriaceae</taxon>
        <taxon>Raineyella</taxon>
    </lineage>
</organism>